<evidence type="ECO:0000256" key="1">
    <source>
        <dbReference type="SAM" id="MobiDB-lite"/>
    </source>
</evidence>
<sequence>METRWGSLGKPAEPISVQYRIGSVEHGQEVRAITLEHTQVAFGSLPETRTFEIRVELVEPPKSAATGKKITFPGHSGEPEPSLNAKSKSWKKLSADLHINNKFVACLKGGSQLRLGYARSRRQTA</sequence>
<dbReference type="Gene3D" id="2.40.50.140">
    <property type="entry name" value="Nucleic acid-binding proteins"/>
    <property type="match status" value="1"/>
</dbReference>
<dbReference type="InterPro" id="IPR051270">
    <property type="entry name" value="Tyrosine-tRNA_ligase_regulator"/>
</dbReference>
<feature type="region of interest" description="Disordered" evidence="1">
    <location>
        <begin position="64"/>
        <end position="87"/>
    </location>
</feature>
<protein>
    <submittedName>
        <fullName evidence="2">Uncharacterized protein</fullName>
    </submittedName>
</protein>
<dbReference type="AlphaFoldDB" id="A0AAD8S535"/>
<dbReference type="InterPro" id="IPR012340">
    <property type="entry name" value="NA-bd_OB-fold"/>
</dbReference>
<comment type="caution">
    <text evidence="2">The sequence shown here is derived from an EMBL/GenBank/DDBJ whole genome shotgun (WGS) entry which is preliminary data.</text>
</comment>
<evidence type="ECO:0000313" key="3">
    <source>
        <dbReference type="Proteomes" id="UP001231189"/>
    </source>
</evidence>
<dbReference type="PANTHER" id="PTHR11586">
    <property type="entry name" value="TRNA-AMINOACYLATION COFACTOR ARC1 FAMILY MEMBER"/>
    <property type="match status" value="1"/>
</dbReference>
<dbReference type="PANTHER" id="PTHR11586:SF33">
    <property type="entry name" value="AMINOACYL TRNA SYNTHASE COMPLEX-INTERACTING MULTIFUNCTIONAL PROTEIN 1"/>
    <property type="match status" value="1"/>
</dbReference>
<gene>
    <name evidence="2" type="ORF">QYE76_062127</name>
</gene>
<organism evidence="2 3">
    <name type="scientific">Lolium multiflorum</name>
    <name type="common">Italian ryegrass</name>
    <name type="synonym">Lolium perenne subsp. multiflorum</name>
    <dbReference type="NCBI Taxonomy" id="4521"/>
    <lineage>
        <taxon>Eukaryota</taxon>
        <taxon>Viridiplantae</taxon>
        <taxon>Streptophyta</taxon>
        <taxon>Embryophyta</taxon>
        <taxon>Tracheophyta</taxon>
        <taxon>Spermatophyta</taxon>
        <taxon>Magnoliopsida</taxon>
        <taxon>Liliopsida</taxon>
        <taxon>Poales</taxon>
        <taxon>Poaceae</taxon>
        <taxon>BOP clade</taxon>
        <taxon>Pooideae</taxon>
        <taxon>Poodae</taxon>
        <taxon>Poeae</taxon>
        <taxon>Poeae Chloroplast Group 2 (Poeae type)</taxon>
        <taxon>Loliodinae</taxon>
        <taxon>Loliinae</taxon>
        <taxon>Lolium</taxon>
    </lineage>
</organism>
<proteinExistence type="predicted"/>
<keyword evidence="3" id="KW-1185">Reference proteome</keyword>
<evidence type="ECO:0000313" key="2">
    <source>
        <dbReference type="EMBL" id="KAK1644322.1"/>
    </source>
</evidence>
<dbReference type="EMBL" id="JAUUTY010000004">
    <property type="protein sequence ID" value="KAK1644322.1"/>
    <property type="molecule type" value="Genomic_DNA"/>
</dbReference>
<reference evidence="2" key="1">
    <citation type="submission" date="2023-07" db="EMBL/GenBank/DDBJ databases">
        <title>A chromosome-level genome assembly of Lolium multiflorum.</title>
        <authorList>
            <person name="Chen Y."/>
            <person name="Copetti D."/>
            <person name="Kolliker R."/>
            <person name="Studer B."/>
        </authorList>
    </citation>
    <scope>NUCLEOTIDE SEQUENCE</scope>
    <source>
        <strain evidence="2">02402/16</strain>
        <tissue evidence="2">Leaf</tissue>
    </source>
</reference>
<accession>A0AAD8S535</accession>
<dbReference type="Proteomes" id="UP001231189">
    <property type="component" value="Unassembled WGS sequence"/>
</dbReference>
<name>A0AAD8S535_LOLMU</name>